<dbReference type="OrthoDB" id="4565346at2"/>
<dbReference type="Gene3D" id="3.30.70.1230">
    <property type="entry name" value="Nucleotide cyclase"/>
    <property type="match status" value="1"/>
</dbReference>
<dbReference type="CDD" id="cd07302">
    <property type="entry name" value="CHD"/>
    <property type="match status" value="1"/>
</dbReference>
<accession>A0A1P8MYS0</accession>
<dbReference type="EMBL" id="CP019312">
    <property type="protein sequence ID" value="APX13069.1"/>
    <property type="molecule type" value="Genomic_DNA"/>
</dbReference>
<dbReference type="InterPro" id="IPR029787">
    <property type="entry name" value="Nucleotide_cyclase"/>
</dbReference>
<feature type="domain" description="Guanylate cyclase" evidence="1">
    <location>
        <begin position="231"/>
        <end position="358"/>
    </location>
</feature>
<dbReference type="Pfam" id="PF00211">
    <property type="entry name" value="Guanylate_cyc"/>
    <property type="match status" value="1"/>
</dbReference>
<dbReference type="KEGG" id="tom:BWR18_16300"/>
<dbReference type="PROSITE" id="PS50125">
    <property type="entry name" value="GUANYLATE_CYCLASE_2"/>
    <property type="match status" value="1"/>
</dbReference>
<reference evidence="2 3" key="1">
    <citation type="submission" date="2017-01" db="EMBL/GenBank/DDBJ databases">
        <title>Complete genome of Tateyamaria omphalii DOK1-4 isolated from seawater in Dokdo.</title>
        <authorList>
            <person name="Kim J.H."/>
            <person name="Chi W.-J."/>
        </authorList>
    </citation>
    <scope>NUCLEOTIDE SEQUENCE [LARGE SCALE GENOMIC DNA]</scope>
    <source>
        <strain evidence="2 3">DOK1-4</strain>
    </source>
</reference>
<dbReference type="GO" id="GO:0004016">
    <property type="term" value="F:adenylate cyclase activity"/>
    <property type="evidence" value="ECO:0007669"/>
    <property type="project" value="UniProtKB-ARBA"/>
</dbReference>
<sequence>MIVALVKGFRMPDVFDKIANWLTDRALEGADLEETVEQLIDRLIKLGIPLSRFVIGRTILHPVIGAYDLTWTARSNRITVTTIPRDRIVEISTGAPTPFARLALGHDKHMRADLTNPKHVERFAVFARLAAEGATDYAAWGHLVREAVDYSDSEYPVGAALSICTNRVTGFSATEIANIEKLIKPLFIHVRMSTEMYLAQVLLETYLGRGAGKKVLDGQSARGMGETINCVLFFSDMRGSTRLSQELAQDDYLAAVNQYFDCVAGAVQDHGGEVLKFVGDGVLAIFPIDADLRPVEAMCTAALSSARDAYARAAKCQNGPSFGVALHVGEVVYGNVGTSDRLDYTATGLAVAVACRCEALTRTLETHIIGTSDFTKSCTQPATPLGTHTLRGLDDTVDLSGYGLT</sequence>
<dbReference type="GO" id="GO:0006171">
    <property type="term" value="P:cAMP biosynthetic process"/>
    <property type="evidence" value="ECO:0007669"/>
    <property type="project" value="TreeGrafter"/>
</dbReference>
<evidence type="ECO:0000313" key="3">
    <source>
        <dbReference type="Proteomes" id="UP000186336"/>
    </source>
</evidence>
<keyword evidence="3" id="KW-1185">Reference proteome</keyword>
<dbReference type="AlphaFoldDB" id="A0A1P8MYS0"/>
<proteinExistence type="predicted"/>
<protein>
    <recommendedName>
        <fullName evidence="1">Guanylate cyclase domain-containing protein</fullName>
    </recommendedName>
</protein>
<dbReference type="PANTHER" id="PTHR43081">
    <property type="entry name" value="ADENYLATE CYCLASE, TERMINAL-DIFFERENTIATION SPECIFIC-RELATED"/>
    <property type="match status" value="1"/>
</dbReference>
<dbReference type="InterPro" id="IPR001054">
    <property type="entry name" value="A/G_cyclase"/>
</dbReference>
<evidence type="ECO:0000313" key="2">
    <source>
        <dbReference type="EMBL" id="APX13069.1"/>
    </source>
</evidence>
<dbReference type="STRING" id="299262.BWR18_16300"/>
<name>A0A1P8MYS0_9RHOB</name>
<dbReference type="Proteomes" id="UP000186336">
    <property type="component" value="Chromosome"/>
</dbReference>
<evidence type="ECO:0000259" key="1">
    <source>
        <dbReference type="PROSITE" id="PS50125"/>
    </source>
</evidence>
<gene>
    <name evidence="2" type="ORF">BWR18_16300</name>
</gene>
<dbReference type="PANTHER" id="PTHR43081:SF11">
    <property type="entry name" value="BLR2264 PROTEIN"/>
    <property type="match status" value="1"/>
</dbReference>
<dbReference type="GO" id="GO:0035556">
    <property type="term" value="P:intracellular signal transduction"/>
    <property type="evidence" value="ECO:0007669"/>
    <property type="project" value="InterPro"/>
</dbReference>
<dbReference type="SMART" id="SM00044">
    <property type="entry name" value="CYCc"/>
    <property type="match status" value="1"/>
</dbReference>
<dbReference type="InterPro" id="IPR050697">
    <property type="entry name" value="Adenylyl/Guanylyl_Cyclase_3/4"/>
</dbReference>
<organism evidence="2 3">
    <name type="scientific">Tateyamaria omphalii</name>
    <dbReference type="NCBI Taxonomy" id="299262"/>
    <lineage>
        <taxon>Bacteria</taxon>
        <taxon>Pseudomonadati</taxon>
        <taxon>Pseudomonadota</taxon>
        <taxon>Alphaproteobacteria</taxon>
        <taxon>Rhodobacterales</taxon>
        <taxon>Roseobacteraceae</taxon>
        <taxon>Tateyamaria</taxon>
    </lineage>
</organism>
<dbReference type="SUPFAM" id="SSF55073">
    <property type="entry name" value="Nucleotide cyclase"/>
    <property type="match status" value="1"/>
</dbReference>